<gene>
    <name evidence="3" type="ORF">OAUR00152_LOCUS40448</name>
</gene>
<sequence>MAKSRSSPRTPTAAGVLLLAASAAFHPFAVSALDAPSLVSRYGMTASECDTVLMSEISQDFGPPLTAEQSAALWIAASEWRWDVAAASSEDPPRAHPFLVCESTPGTSGWKRRGILDEVTGGLISTDDDDIGSSLYNAVDKTCWTVSAEAHSLEAALLEGGMPDGYDPDSIRVQPLLPGLKMTGGTVDALRNWIERAKVGGTTGPDPSVVVRAKSARASIFSAGAGGDRDEGGVLRLALSVCPAAKQAPLIQLATDLVSFLTENGGEAVTKSSFSYDASMRSDVASSARDEFWSSRMQGSLSDKGATCLSALRNMMVDGSDLDYGTLQVFLPSWRVMGASWEDCLWYATRGMALHPSVCSLEIPGEVTILPNLEDVVVIGGDSSAQGQTGGVESATVATEGGGGEADMSDSKGTSGGSIVKVDDSGTSADFRLPGVRSVTAVLAACWVMLL</sequence>
<keyword evidence="2" id="KW-0732">Signal</keyword>
<evidence type="ECO:0000256" key="1">
    <source>
        <dbReference type="SAM" id="MobiDB-lite"/>
    </source>
</evidence>
<protein>
    <submittedName>
        <fullName evidence="3">Uncharacterized protein</fullName>
    </submittedName>
</protein>
<evidence type="ECO:0000256" key="2">
    <source>
        <dbReference type="SAM" id="SignalP"/>
    </source>
</evidence>
<organism evidence="3">
    <name type="scientific">Odontella aurita</name>
    <dbReference type="NCBI Taxonomy" id="265563"/>
    <lineage>
        <taxon>Eukaryota</taxon>
        <taxon>Sar</taxon>
        <taxon>Stramenopiles</taxon>
        <taxon>Ochrophyta</taxon>
        <taxon>Bacillariophyta</taxon>
        <taxon>Mediophyceae</taxon>
        <taxon>Biddulphiophycidae</taxon>
        <taxon>Eupodiscales</taxon>
        <taxon>Odontellaceae</taxon>
        <taxon>Odontella</taxon>
    </lineage>
</organism>
<name>A0A7S4NH63_9STRA</name>
<accession>A0A7S4NH63</accession>
<feature type="region of interest" description="Disordered" evidence="1">
    <location>
        <begin position="384"/>
        <end position="417"/>
    </location>
</feature>
<evidence type="ECO:0000313" key="3">
    <source>
        <dbReference type="EMBL" id="CAE2286074.1"/>
    </source>
</evidence>
<reference evidence="3" key="1">
    <citation type="submission" date="2021-01" db="EMBL/GenBank/DDBJ databases">
        <authorList>
            <person name="Corre E."/>
            <person name="Pelletier E."/>
            <person name="Niang G."/>
            <person name="Scheremetjew M."/>
            <person name="Finn R."/>
            <person name="Kale V."/>
            <person name="Holt S."/>
            <person name="Cochrane G."/>
            <person name="Meng A."/>
            <person name="Brown T."/>
            <person name="Cohen L."/>
        </authorList>
    </citation>
    <scope>NUCLEOTIDE SEQUENCE</scope>
    <source>
        <strain evidence="3">Isolate 1302-5</strain>
    </source>
</reference>
<dbReference type="AlphaFoldDB" id="A0A7S4NH63"/>
<proteinExistence type="predicted"/>
<feature type="chain" id="PRO_5030590334" evidence="2">
    <location>
        <begin position="33"/>
        <end position="451"/>
    </location>
</feature>
<dbReference type="EMBL" id="HBKQ01059194">
    <property type="protein sequence ID" value="CAE2286074.1"/>
    <property type="molecule type" value="Transcribed_RNA"/>
</dbReference>
<feature type="signal peptide" evidence="2">
    <location>
        <begin position="1"/>
        <end position="32"/>
    </location>
</feature>